<dbReference type="Proteomes" id="UP000275267">
    <property type="component" value="Unassembled WGS sequence"/>
</dbReference>
<evidence type="ECO:0000313" key="2">
    <source>
        <dbReference type="EMBL" id="RLM94084.1"/>
    </source>
</evidence>
<dbReference type="OrthoDB" id="683321at2759"/>
<dbReference type="AlphaFoldDB" id="A0A3L6R4U9"/>
<dbReference type="InterPro" id="IPR005174">
    <property type="entry name" value="KIB1-4_b-propeller"/>
</dbReference>
<feature type="domain" description="KIB1-4 beta-propeller" evidence="1">
    <location>
        <begin position="17"/>
        <end position="164"/>
    </location>
</feature>
<dbReference type="PANTHER" id="PTHR33127:SF33">
    <property type="entry name" value="DUF295 DOMAIN-CONTAINING PROTEIN"/>
    <property type="match status" value="1"/>
</dbReference>
<dbReference type="EMBL" id="PQIB02000010">
    <property type="protein sequence ID" value="RLM94084.1"/>
    <property type="molecule type" value="Genomic_DNA"/>
</dbReference>
<accession>A0A3L6R4U9</accession>
<proteinExistence type="predicted"/>
<dbReference type="PANTHER" id="PTHR33127">
    <property type="entry name" value="TRANSMEMBRANE PROTEIN"/>
    <property type="match status" value="1"/>
</dbReference>
<gene>
    <name evidence="2" type="ORF">C2845_PM08G26490</name>
</gene>
<sequence length="197" mass="21725">MAAAGAGGTTRTTSAKLISVIASFQEKLYFMDSTREVCAIDFSPTRPTLQRFDVHGSAVRFPPGMYSGRHWLVESQDQLFLVRVCFVGFDPDNIGAIDVCSMDFSSSTRARWLRVHDIGDAVFLLGDANMAASCPASALGLDANQIYSYFMRNLKEEDADLCAYLTWNRTLWRLPESTTMTACFSTANLSGSYHLAS</sequence>
<organism evidence="2 3">
    <name type="scientific">Panicum miliaceum</name>
    <name type="common">Proso millet</name>
    <name type="synonym">Broomcorn millet</name>
    <dbReference type="NCBI Taxonomy" id="4540"/>
    <lineage>
        <taxon>Eukaryota</taxon>
        <taxon>Viridiplantae</taxon>
        <taxon>Streptophyta</taxon>
        <taxon>Embryophyta</taxon>
        <taxon>Tracheophyta</taxon>
        <taxon>Spermatophyta</taxon>
        <taxon>Magnoliopsida</taxon>
        <taxon>Liliopsida</taxon>
        <taxon>Poales</taxon>
        <taxon>Poaceae</taxon>
        <taxon>PACMAD clade</taxon>
        <taxon>Panicoideae</taxon>
        <taxon>Panicodae</taxon>
        <taxon>Paniceae</taxon>
        <taxon>Panicinae</taxon>
        <taxon>Panicum</taxon>
        <taxon>Panicum sect. Panicum</taxon>
    </lineage>
</organism>
<name>A0A3L6R4U9_PANMI</name>
<comment type="caution">
    <text evidence="2">The sequence shown here is derived from an EMBL/GenBank/DDBJ whole genome shotgun (WGS) entry which is preliminary data.</text>
</comment>
<reference evidence="3" key="1">
    <citation type="journal article" date="2019" name="Nat. Commun.">
        <title>The genome of broomcorn millet.</title>
        <authorList>
            <person name="Zou C."/>
            <person name="Miki D."/>
            <person name="Li D."/>
            <person name="Tang Q."/>
            <person name="Xiao L."/>
            <person name="Rajput S."/>
            <person name="Deng P."/>
            <person name="Jia W."/>
            <person name="Huang R."/>
            <person name="Zhang M."/>
            <person name="Sun Y."/>
            <person name="Hu J."/>
            <person name="Fu X."/>
            <person name="Schnable P.S."/>
            <person name="Li F."/>
            <person name="Zhang H."/>
            <person name="Feng B."/>
            <person name="Zhu X."/>
            <person name="Liu R."/>
            <person name="Schnable J.C."/>
            <person name="Zhu J.-K."/>
            <person name="Zhang H."/>
        </authorList>
    </citation>
    <scope>NUCLEOTIDE SEQUENCE [LARGE SCALE GENOMIC DNA]</scope>
</reference>
<evidence type="ECO:0000313" key="3">
    <source>
        <dbReference type="Proteomes" id="UP000275267"/>
    </source>
</evidence>
<evidence type="ECO:0000259" key="1">
    <source>
        <dbReference type="Pfam" id="PF03478"/>
    </source>
</evidence>
<dbReference type="Pfam" id="PF03478">
    <property type="entry name" value="Beta-prop_KIB1-4"/>
    <property type="match status" value="1"/>
</dbReference>
<protein>
    <recommendedName>
        <fullName evidence="1">KIB1-4 beta-propeller domain-containing protein</fullName>
    </recommendedName>
</protein>
<keyword evidence="3" id="KW-1185">Reference proteome</keyword>